<evidence type="ECO:0000256" key="4">
    <source>
        <dbReference type="SAM" id="SignalP"/>
    </source>
</evidence>
<sequence length="816" mass="94392" precursor="true">MNHKFTLLFLMLLLTGFAFAQRPGHLNKADVQGVIYGLVFDDEAKVPIEYANIILYHKKDSTQVTGTITDKDGYFKLENVPGGRYYLDVDFIGYDKIRINDVKITPRNREVVLGEIFLEPVTMLSDAVEVEADRVPITYQIDKKVINVSEQATAQSGTAVDVLENVPSVDVDIDGNVSLRGSGKFQVLIDSRPTILEPSEVLQQIPASSIQNIEIITNPSAKYDPDGVSGIINIVLKKNKLKGVSGMINASAGTFGRYGGDFLVSYRNKRYVFNVAMDYNRRNFPGDQRLIRNTESGGLTVYNESNGDTKWQMVPYGMRASLDIHLGHWDVLSIGGRIGNRSMERTFSLNYREWTSLDVNTVDSYLSEDTWQRTGDYYSFNVDYQHKWPQRGREFTAQIIYDYRTGDEESINELFLPGGQLTERLKSEENGPAEGWRIKADYTHPFSETTKWEAGYQSRVRQSNEDNKIFQYDLNQQIYVLQPEFNHHAEYVRNIHSLYTTFSSRWQKLGYQIGLRGEYTFRTIGLRDSAEAKIDRLDLFPTAHFSYEIAQGRQIMASYTRRINRARGYWLEPFYTWVDAYNIFRGNAGLKPEYIDSYELGHQLFFKQTLVSLEAFYRVTNNKVERVRSVYPYKENVILHTFENVGKDYALGGELLINRDFFKWWNINYMASVYQYKVEGRLLNQDFSRESFNWSLRLNNDFRLGKNTRFQLSLRYRSPTVTSQGRSEGFVSGNVAIKQQLLDRKLSLTLQLRDMFNTMRHEYTSQGSGFYYYRYVDFPSPMLSLTVSYIFNNYKKERKRANGNGMDDMGGEGDMF</sequence>
<dbReference type="AlphaFoldDB" id="H1XQH0"/>
<dbReference type="PANTHER" id="PTHR40980:SF4">
    <property type="entry name" value="TONB-DEPENDENT RECEPTOR-LIKE BETA-BARREL DOMAIN-CONTAINING PROTEIN"/>
    <property type="match status" value="1"/>
</dbReference>
<dbReference type="InterPro" id="IPR036942">
    <property type="entry name" value="Beta-barrel_TonB_sf"/>
</dbReference>
<reference evidence="7 8" key="1">
    <citation type="submission" date="2011-09" db="EMBL/GenBank/DDBJ databases">
        <title>The permanent draft genome of Caldithrix abyssi DSM 13497.</title>
        <authorList>
            <consortium name="US DOE Joint Genome Institute (JGI-PGF)"/>
            <person name="Lucas S."/>
            <person name="Han J."/>
            <person name="Lapidus A."/>
            <person name="Bruce D."/>
            <person name="Goodwin L."/>
            <person name="Pitluck S."/>
            <person name="Peters L."/>
            <person name="Kyrpides N."/>
            <person name="Mavromatis K."/>
            <person name="Ivanova N."/>
            <person name="Mikhailova N."/>
            <person name="Chertkov O."/>
            <person name="Detter J.C."/>
            <person name="Tapia R."/>
            <person name="Han C."/>
            <person name="Land M."/>
            <person name="Hauser L."/>
            <person name="Markowitz V."/>
            <person name="Cheng J.-F."/>
            <person name="Hugenholtz P."/>
            <person name="Woyke T."/>
            <person name="Wu D."/>
            <person name="Spring S."/>
            <person name="Brambilla E."/>
            <person name="Klenk H.-P."/>
            <person name="Eisen J.A."/>
        </authorList>
    </citation>
    <scope>NUCLEOTIDE SEQUENCE [LARGE SCALE GENOMIC DNA]</scope>
    <source>
        <strain evidence="7 8">DSM 13497</strain>
    </source>
</reference>
<evidence type="ECO:0000313" key="8">
    <source>
        <dbReference type="Proteomes" id="UP000004671"/>
    </source>
</evidence>
<organism evidence="7 8">
    <name type="scientific">Caldithrix abyssi DSM 13497</name>
    <dbReference type="NCBI Taxonomy" id="880073"/>
    <lineage>
        <taxon>Bacteria</taxon>
        <taxon>Pseudomonadati</taxon>
        <taxon>Calditrichota</taxon>
        <taxon>Calditrichia</taxon>
        <taxon>Calditrichales</taxon>
        <taxon>Calditrichaceae</taxon>
        <taxon>Caldithrix</taxon>
    </lineage>
</organism>
<dbReference type="Gene3D" id="2.60.40.1120">
    <property type="entry name" value="Carboxypeptidase-like, regulatory domain"/>
    <property type="match status" value="1"/>
</dbReference>
<evidence type="ECO:0000313" key="7">
    <source>
        <dbReference type="EMBL" id="EHO40057.1"/>
    </source>
</evidence>
<dbReference type="PANTHER" id="PTHR40980">
    <property type="entry name" value="PLUG DOMAIN-CONTAINING PROTEIN"/>
    <property type="match status" value="1"/>
</dbReference>
<gene>
    <name evidence="7" type="ORF">Calab_0412</name>
</gene>
<keyword evidence="3" id="KW-0998">Cell outer membrane</keyword>
<keyword evidence="8" id="KW-1185">Reference proteome</keyword>
<dbReference type="InterPro" id="IPR012910">
    <property type="entry name" value="Plug_dom"/>
</dbReference>
<keyword evidence="2" id="KW-0472">Membrane</keyword>
<proteinExistence type="predicted"/>
<dbReference type="Pfam" id="PF13620">
    <property type="entry name" value="CarboxypepD_reg"/>
    <property type="match status" value="1"/>
</dbReference>
<dbReference type="Proteomes" id="UP000004671">
    <property type="component" value="Chromosome"/>
</dbReference>
<dbReference type="Pfam" id="PF07715">
    <property type="entry name" value="Plug"/>
    <property type="match status" value="1"/>
</dbReference>
<dbReference type="HOGENOM" id="CLU_017617_0_0_0"/>
<feature type="signal peptide" evidence="4">
    <location>
        <begin position="1"/>
        <end position="20"/>
    </location>
</feature>
<evidence type="ECO:0000259" key="6">
    <source>
        <dbReference type="Pfam" id="PF14905"/>
    </source>
</evidence>
<evidence type="ECO:0000256" key="3">
    <source>
        <dbReference type="ARBA" id="ARBA00023237"/>
    </source>
</evidence>
<keyword evidence="7" id="KW-0675">Receptor</keyword>
<dbReference type="SUPFAM" id="SSF49464">
    <property type="entry name" value="Carboxypeptidase regulatory domain-like"/>
    <property type="match status" value="1"/>
</dbReference>
<dbReference type="Gene3D" id="2.40.170.20">
    <property type="entry name" value="TonB-dependent receptor, beta-barrel domain"/>
    <property type="match status" value="1"/>
</dbReference>
<dbReference type="OrthoDB" id="606851at2"/>
<feature type="domain" description="Outer membrane protein beta-barrel" evidence="6">
    <location>
        <begin position="386"/>
        <end position="789"/>
    </location>
</feature>
<dbReference type="InterPro" id="IPR037066">
    <property type="entry name" value="Plug_dom_sf"/>
</dbReference>
<dbReference type="eggNOG" id="COG4771">
    <property type="taxonomic scope" value="Bacteria"/>
</dbReference>
<dbReference type="EMBL" id="CM001402">
    <property type="protein sequence ID" value="EHO40057.1"/>
    <property type="molecule type" value="Genomic_DNA"/>
</dbReference>
<dbReference type="STRING" id="880073.Cabys_3221"/>
<evidence type="ECO:0000259" key="5">
    <source>
        <dbReference type="Pfam" id="PF07715"/>
    </source>
</evidence>
<feature type="domain" description="TonB-dependent receptor plug" evidence="5">
    <location>
        <begin position="146"/>
        <end position="231"/>
    </location>
</feature>
<accession>H1XQH0</accession>
<feature type="chain" id="PRO_5003557754" evidence="4">
    <location>
        <begin position="21"/>
        <end position="816"/>
    </location>
</feature>
<dbReference type="PaxDb" id="880073-Calab_0412"/>
<dbReference type="InParanoid" id="H1XQH0"/>
<evidence type="ECO:0000256" key="2">
    <source>
        <dbReference type="ARBA" id="ARBA00023136"/>
    </source>
</evidence>
<dbReference type="Gene3D" id="2.170.130.10">
    <property type="entry name" value="TonB-dependent receptor, plug domain"/>
    <property type="match status" value="1"/>
</dbReference>
<name>H1XQH0_CALAY</name>
<dbReference type="GO" id="GO:0009279">
    <property type="term" value="C:cell outer membrane"/>
    <property type="evidence" value="ECO:0007669"/>
    <property type="project" value="UniProtKB-SubCell"/>
</dbReference>
<evidence type="ECO:0000256" key="1">
    <source>
        <dbReference type="ARBA" id="ARBA00004442"/>
    </source>
</evidence>
<protein>
    <submittedName>
        <fullName evidence="7">TonB-dependent receptor plug</fullName>
    </submittedName>
</protein>
<dbReference type="SUPFAM" id="SSF56935">
    <property type="entry name" value="Porins"/>
    <property type="match status" value="1"/>
</dbReference>
<dbReference type="Pfam" id="PF14905">
    <property type="entry name" value="OMP_b-brl_3"/>
    <property type="match status" value="1"/>
</dbReference>
<comment type="subcellular location">
    <subcellularLocation>
        <location evidence="1">Cell outer membrane</location>
    </subcellularLocation>
</comment>
<keyword evidence="4" id="KW-0732">Signal</keyword>
<dbReference type="InterPro" id="IPR041700">
    <property type="entry name" value="OMP_b-brl_3"/>
</dbReference>
<dbReference type="RefSeq" id="WP_006926974.1">
    <property type="nucleotide sequence ID" value="NZ_CM001402.1"/>
</dbReference>
<dbReference type="InterPro" id="IPR008969">
    <property type="entry name" value="CarboxyPept-like_regulatory"/>
</dbReference>